<protein>
    <submittedName>
        <fullName evidence="1">Uncharacterized protein</fullName>
    </submittedName>
</protein>
<dbReference type="Proteomes" id="UP001341840">
    <property type="component" value="Unassembled WGS sequence"/>
</dbReference>
<reference evidence="1 2" key="1">
    <citation type="journal article" date="2023" name="Plants (Basel)">
        <title>Bridging the Gap: Combining Genomics and Transcriptomics Approaches to Understand Stylosanthes scabra, an Orphan Legume from the Brazilian Caatinga.</title>
        <authorList>
            <person name="Ferreira-Neto J.R.C."/>
            <person name="da Silva M.D."/>
            <person name="Binneck E."/>
            <person name="de Melo N.F."/>
            <person name="da Silva R.H."/>
            <person name="de Melo A.L.T.M."/>
            <person name="Pandolfi V."/>
            <person name="Bustamante F.O."/>
            <person name="Brasileiro-Vidal A.C."/>
            <person name="Benko-Iseppon A.M."/>
        </authorList>
    </citation>
    <scope>NUCLEOTIDE SEQUENCE [LARGE SCALE GENOMIC DNA]</scope>
    <source>
        <tissue evidence="1">Leaves</tissue>
    </source>
</reference>
<keyword evidence="2" id="KW-1185">Reference proteome</keyword>
<accession>A0ABU6XHB5</accession>
<evidence type="ECO:0000313" key="1">
    <source>
        <dbReference type="EMBL" id="MED6197052.1"/>
    </source>
</evidence>
<gene>
    <name evidence="1" type="ORF">PIB30_053124</name>
</gene>
<name>A0ABU6XHB5_9FABA</name>
<sequence length="130" mass="13627">MLDPPLPQGVALPSNRESSLLIRSYCHCSAAGTVAKSAIFVSTSLAASSSVSSPSTAVPPLQSPIVHIPAISTPLSPLLGPLWKLIPPLLFYRRSAAAPRLHGSKVFAFAVLRPDPVPASLFVVLRKHSG</sequence>
<organism evidence="1 2">
    <name type="scientific">Stylosanthes scabra</name>
    <dbReference type="NCBI Taxonomy" id="79078"/>
    <lineage>
        <taxon>Eukaryota</taxon>
        <taxon>Viridiplantae</taxon>
        <taxon>Streptophyta</taxon>
        <taxon>Embryophyta</taxon>
        <taxon>Tracheophyta</taxon>
        <taxon>Spermatophyta</taxon>
        <taxon>Magnoliopsida</taxon>
        <taxon>eudicotyledons</taxon>
        <taxon>Gunneridae</taxon>
        <taxon>Pentapetalae</taxon>
        <taxon>rosids</taxon>
        <taxon>fabids</taxon>
        <taxon>Fabales</taxon>
        <taxon>Fabaceae</taxon>
        <taxon>Papilionoideae</taxon>
        <taxon>50 kb inversion clade</taxon>
        <taxon>dalbergioids sensu lato</taxon>
        <taxon>Dalbergieae</taxon>
        <taxon>Pterocarpus clade</taxon>
        <taxon>Stylosanthes</taxon>
    </lineage>
</organism>
<dbReference type="EMBL" id="JASCZI010211840">
    <property type="protein sequence ID" value="MED6197052.1"/>
    <property type="molecule type" value="Genomic_DNA"/>
</dbReference>
<comment type="caution">
    <text evidence="1">The sequence shown here is derived from an EMBL/GenBank/DDBJ whole genome shotgun (WGS) entry which is preliminary data.</text>
</comment>
<proteinExistence type="predicted"/>
<evidence type="ECO:0000313" key="2">
    <source>
        <dbReference type="Proteomes" id="UP001341840"/>
    </source>
</evidence>